<evidence type="ECO:0000313" key="12">
    <source>
        <dbReference type="EMBL" id="OHS98453.1"/>
    </source>
</evidence>
<dbReference type="FunFam" id="1.10.510.10:FF:000768">
    <property type="entry name" value="Non-specific serine/threonine protein kinase"/>
    <property type="match status" value="1"/>
</dbReference>
<evidence type="ECO:0000256" key="2">
    <source>
        <dbReference type="ARBA" id="ARBA00008874"/>
    </source>
</evidence>
<dbReference type="PANTHER" id="PTHR45832">
    <property type="entry name" value="SERINE/THREONINE-PROTEIN KINASE SAMKA-RELATED-RELATED"/>
    <property type="match status" value="1"/>
</dbReference>
<keyword evidence="7" id="KW-0460">Magnesium</keyword>
<dbReference type="Pfam" id="PF00069">
    <property type="entry name" value="Pkinase"/>
    <property type="match status" value="1"/>
</dbReference>
<organism evidence="12 13">
    <name type="scientific">Tritrichomonas foetus</name>
    <dbReference type="NCBI Taxonomy" id="1144522"/>
    <lineage>
        <taxon>Eukaryota</taxon>
        <taxon>Metamonada</taxon>
        <taxon>Parabasalia</taxon>
        <taxon>Tritrichomonadida</taxon>
        <taxon>Tritrichomonadidae</taxon>
        <taxon>Tritrichomonas</taxon>
    </lineage>
</organism>
<comment type="caution">
    <text evidence="12">The sequence shown here is derived from an EMBL/GenBank/DDBJ whole genome shotgun (WGS) entry which is preliminary data.</text>
</comment>
<dbReference type="GO" id="GO:0004674">
    <property type="term" value="F:protein serine/threonine kinase activity"/>
    <property type="evidence" value="ECO:0007669"/>
    <property type="project" value="UniProtKB-EC"/>
</dbReference>
<comment type="catalytic activity">
    <reaction evidence="9">
        <text>L-seryl-[protein] + ATP = O-phospho-L-seryl-[protein] + ADP + H(+)</text>
        <dbReference type="Rhea" id="RHEA:17989"/>
        <dbReference type="Rhea" id="RHEA-COMP:9863"/>
        <dbReference type="Rhea" id="RHEA-COMP:11604"/>
        <dbReference type="ChEBI" id="CHEBI:15378"/>
        <dbReference type="ChEBI" id="CHEBI:29999"/>
        <dbReference type="ChEBI" id="CHEBI:30616"/>
        <dbReference type="ChEBI" id="CHEBI:83421"/>
        <dbReference type="ChEBI" id="CHEBI:456216"/>
        <dbReference type="EC" id="2.7.11.1"/>
    </reaction>
</comment>
<dbReference type="GO" id="GO:0005524">
    <property type="term" value="F:ATP binding"/>
    <property type="evidence" value="ECO:0007669"/>
    <property type="project" value="UniProtKB-KW"/>
</dbReference>
<dbReference type="Gene3D" id="3.90.810.10">
    <property type="entry name" value="CRIB domain"/>
    <property type="match status" value="1"/>
</dbReference>
<dbReference type="PROSITE" id="PS50011">
    <property type="entry name" value="PROTEIN_KINASE_DOM"/>
    <property type="match status" value="1"/>
</dbReference>
<keyword evidence="12" id="KW-0418">Kinase</keyword>
<dbReference type="Gene3D" id="1.10.510.10">
    <property type="entry name" value="Transferase(Phosphotransferase) domain 1"/>
    <property type="match status" value="1"/>
</dbReference>
<dbReference type="PANTHER" id="PTHR45832:SF22">
    <property type="entry name" value="SERINE_THREONINE-PROTEIN KINASE SAMKA-RELATED"/>
    <property type="match status" value="1"/>
</dbReference>
<dbReference type="EMBL" id="MLAK01001054">
    <property type="protein sequence ID" value="OHS98453.1"/>
    <property type="molecule type" value="Genomic_DNA"/>
</dbReference>
<dbReference type="VEuPathDB" id="TrichDB:TRFO_35117"/>
<comment type="catalytic activity">
    <reaction evidence="8">
        <text>L-threonyl-[protein] + ATP = O-phospho-L-threonyl-[protein] + ADP + H(+)</text>
        <dbReference type="Rhea" id="RHEA:46608"/>
        <dbReference type="Rhea" id="RHEA-COMP:11060"/>
        <dbReference type="Rhea" id="RHEA-COMP:11605"/>
        <dbReference type="ChEBI" id="CHEBI:15378"/>
        <dbReference type="ChEBI" id="CHEBI:30013"/>
        <dbReference type="ChEBI" id="CHEBI:30616"/>
        <dbReference type="ChEBI" id="CHEBI:61977"/>
        <dbReference type="ChEBI" id="CHEBI:456216"/>
        <dbReference type="EC" id="2.7.11.1"/>
    </reaction>
</comment>
<accession>A0A1J4JLN0</accession>
<evidence type="ECO:0000256" key="8">
    <source>
        <dbReference type="ARBA" id="ARBA00047899"/>
    </source>
</evidence>
<comment type="similarity">
    <text evidence="2">Belongs to the protein kinase superfamily. STE Ser/Thr protein kinase family. STE20 subfamily.</text>
</comment>
<keyword evidence="3" id="KW-0808">Transferase</keyword>
<evidence type="ECO:0000256" key="9">
    <source>
        <dbReference type="ARBA" id="ARBA00048679"/>
    </source>
</evidence>
<evidence type="ECO:0000256" key="5">
    <source>
        <dbReference type="ARBA" id="ARBA00022741"/>
    </source>
</evidence>
<evidence type="ECO:0000256" key="7">
    <source>
        <dbReference type="ARBA" id="ARBA00022842"/>
    </source>
</evidence>
<dbReference type="InterPro" id="IPR036936">
    <property type="entry name" value="CRIB_dom_sf"/>
</dbReference>
<comment type="cofactor">
    <cofactor evidence="1">
        <name>Mg(2+)</name>
        <dbReference type="ChEBI" id="CHEBI:18420"/>
    </cofactor>
</comment>
<name>A0A1J4JLN0_9EUKA</name>
<dbReference type="Proteomes" id="UP000179807">
    <property type="component" value="Unassembled WGS sequence"/>
</dbReference>
<dbReference type="InterPro" id="IPR051931">
    <property type="entry name" value="PAK3-like"/>
</dbReference>
<feature type="domain" description="Protein kinase" evidence="11">
    <location>
        <begin position="110"/>
        <end position="358"/>
    </location>
</feature>
<sequence>MSSSGRGDGSRKGGKSDSSAGGRVIQVDSSSETGLKGLPEEWEQLLLNSGIKQSEVIENPEAILSAMNFFQNPVPATPAPEPDEFLPYDSVPSLPDLDEVVQIGDPRPMLSDMQQVDEGSTCTVYSATYKGETIAVKKINLNPKNERVMLNETRLLASMDDPHIIKFISAHRMDNVLWILMEFCDCGSLTNIATFCECKEPHIAYFARAVLCALSYMHNQNKIHRDIKTDNVLLKSNGQVKLGDFGYAAQLGDNAERRKSVVGTPYWMAPEVISGKPYAFEVDIWSLGVMCRELADGEPPYIDLPPMKALYLIVSEGLPQIKDVERRSPVFLDFLGHCLQKDPKLRPTADELLTHPFLLKACDIKYIPPLIQLANSLAAEEEDFFEDEYGE</sequence>
<dbReference type="InterPro" id="IPR000719">
    <property type="entry name" value="Prot_kinase_dom"/>
</dbReference>
<keyword evidence="6" id="KW-0067">ATP-binding</keyword>
<keyword evidence="5" id="KW-0547">Nucleotide-binding</keyword>
<reference evidence="12" key="1">
    <citation type="submission" date="2016-10" db="EMBL/GenBank/DDBJ databases">
        <authorList>
            <person name="Benchimol M."/>
            <person name="Almeida L.G."/>
            <person name="Vasconcelos A.T."/>
            <person name="Perreira-Neves A."/>
            <person name="Rosa I.A."/>
            <person name="Tasca T."/>
            <person name="Bogo M.R."/>
            <person name="de Souza W."/>
        </authorList>
    </citation>
    <scope>NUCLEOTIDE SEQUENCE [LARGE SCALE GENOMIC DNA]</scope>
    <source>
        <strain evidence="12">K</strain>
    </source>
</reference>
<dbReference type="GeneID" id="94844775"/>
<gene>
    <name evidence="12" type="ORF">TRFO_35117</name>
</gene>
<feature type="region of interest" description="Disordered" evidence="10">
    <location>
        <begin position="1"/>
        <end position="36"/>
    </location>
</feature>
<proteinExistence type="inferred from homology"/>
<dbReference type="AlphaFoldDB" id="A0A1J4JLN0"/>
<dbReference type="RefSeq" id="XP_068351590.1">
    <property type="nucleotide sequence ID" value="XM_068510071.1"/>
</dbReference>
<evidence type="ECO:0000256" key="10">
    <source>
        <dbReference type="SAM" id="MobiDB-lite"/>
    </source>
</evidence>
<dbReference type="Pfam" id="PF00786">
    <property type="entry name" value="PBD"/>
    <property type="match status" value="1"/>
</dbReference>
<keyword evidence="13" id="KW-1185">Reference proteome</keyword>
<evidence type="ECO:0000256" key="4">
    <source>
        <dbReference type="ARBA" id="ARBA00022723"/>
    </source>
</evidence>
<evidence type="ECO:0000256" key="6">
    <source>
        <dbReference type="ARBA" id="ARBA00022840"/>
    </source>
</evidence>
<evidence type="ECO:0000313" key="13">
    <source>
        <dbReference type="Proteomes" id="UP000179807"/>
    </source>
</evidence>
<dbReference type="GO" id="GO:0046872">
    <property type="term" value="F:metal ion binding"/>
    <property type="evidence" value="ECO:0007669"/>
    <property type="project" value="UniProtKB-KW"/>
</dbReference>
<evidence type="ECO:0000259" key="11">
    <source>
        <dbReference type="PROSITE" id="PS50011"/>
    </source>
</evidence>
<dbReference type="CDD" id="cd06614">
    <property type="entry name" value="STKc_PAK"/>
    <property type="match status" value="1"/>
</dbReference>
<dbReference type="SUPFAM" id="SSF56112">
    <property type="entry name" value="Protein kinase-like (PK-like)"/>
    <property type="match status" value="1"/>
</dbReference>
<keyword evidence="4" id="KW-0479">Metal-binding</keyword>
<dbReference type="OrthoDB" id="2914378at2759"/>
<protein>
    <submittedName>
        <fullName evidence="12">STE family protein kinase</fullName>
    </submittedName>
</protein>
<dbReference type="SMART" id="SM00220">
    <property type="entry name" value="S_TKc"/>
    <property type="match status" value="1"/>
</dbReference>
<dbReference type="InterPro" id="IPR000095">
    <property type="entry name" value="CRIB_dom"/>
</dbReference>
<evidence type="ECO:0000256" key="3">
    <source>
        <dbReference type="ARBA" id="ARBA00022679"/>
    </source>
</evidence>
<evidence type="ECO:0000256" key="1">
    <source>
        <dbReference type="ARBA" id="ARBA00001946"/>
    </source>
</evidence>
<dbReference type="InterPro" id="IPR011009">
    <property type="entry name" value="Kinase-like_dom_sf"/>
</dbReference>